<comment type="subcellular location">
    <subcellularLocation>
        <location evidence="1">Cell membrane</location>
        <topology evidence="1">Multi-pass membrane protein</topology>
    </subcellularLocation>
</comment>
<dbReference type="CDD" id="cd17330">
    <property type="entry name" value="MFS_SLC46_TetA_like"/>
    <property type="match status" value="1"/>
</dbReference>
<feature type="transmembrane region" description="Helical" evidence="7">
    <location>
        <begin position="377"/>
        <end position="396"/>
    </location>
</feature>
<keyword evidence="10" id="KW-1185">Reference proteome</keyword>
<dbReference type="PANTHER" id="PTHR43124">
    <property type="entry name" value="PURINE EFFLUX PUMP PBUE"/>
    <property type="match status" value="1"/>
</dbReference>
<feature type="transmembrane region" description="Helical" evidence="7">
    <location>
        <begin position="136"/>
        <end position="158"/>
    </location>
</feature>
<dbReference type="PROSITE" id="PS50850">
    <property type="entry name" value="MFS"/>
    <property type="match status" value="1"/>
</dbReference>
<sequence length="406" mass="43537">MAPSPSSSRLPLQYWLIALVAFTNAVSFTLIIPLIYPYAKEFGLSDFQASLLTTAYAISQFIATPILGRLSDRLGRKPLLIASLLGTVAANAIASVTLVPWLLFAARILDGVTGGNNSIARAIISDTTTPEQRPRAFGIFSALFRLGFVAGPPLSYLAQTMPSLPGISSLGMGFLWAAIIAGIAVLLCLFLLPETLPRRGAFKLSWQEFGFGEITRSVSDPRFGRVFLLTFFSGASFTIFTFAFQPFFLNVLGQDARALAIAFAAVGIVGFVTQVFGLDPLRRRFKLINILAITLAARGVLFLLMPTFPIPEFFALSLLLFAAVNSFPMPLIDALLSLRSGPQEQGQVMGLNSSYLSISNALGPAIGGVLVSVSYSFPFWVTGGLTLLTAWFALSLKKGGNEGVGE</sequence>
<dbReference type="AlphaFoldDB" id="A0A1Z3HNF8"/>
<evidence type="ECO:0000313" key="9">
    <source>
        <dbReference type="EMBL" id="ASC71848.1"/>
    </source>
</evidence>
<proteinExistence type="inferred from homology"/>
<dbReference type="STRING" id="1641165.XM38_08600"/>
<dbReference type="Pfam" id="PF07690">
    <property type="entry name" value="MFS_1"/>
    <property type="match status" value="1"/>
</dbReference>
<keyword evidence="4 7" id="KW-0812">Transmembrane</keyword>
<dbReference type="Proteomes" id="UP000191901">
    <property type="component" value="Chromosome"/>
</dbReference>
<protein>
    <submittedName>
        <fullName evidence="9">Tetracycline resistance protein, class C</fullName>
    </submittedName>
</protein>
<evidence type="ECO:0000256" key="3">
    <source>
        <dbReference type="ARBA" id="ARBA00022475"/>
    </source>
</evidence>
<accession>A0A1Z3HNF8</accession>
<dbReference type="InterPro" id="IPR050189">
    <property type="entry name" value="MFS_Efflux_Transporters"/>
</dbReference>
<evidence type="ECO:0000256" key="7">
    <source>
        <dbReference type="SAM" id="Phobius"/>
    </source>
</evidence>
<evidence type="ECO:0000313" key="10">
    <source>
        <dbReference type="Proteomes" id="UP000191901"/>
    </source>
</evidence>
<feature type="transmembrane region" description="Helical" evidence="7">
    <location>
        <begin position="226"/>
        <end position="244"/>
    </location>
</feature>
<evidence type="ECO:0000256" key="6">
    <source>
        <dbReference type="ARBA" id="ARBA00023136"/>
    </source>
</evidence>
<dbReference type="InterPro" id="IPR020846">
    <property type="entry name" value="MFS_dom"/>
</dbReference>
<dbReference type="InterPro" id="IPR011701">
    <property type="entry name" value="MFS"/>
</dbReference>
<dbReference type="SUPFAM" id="SSF103473">
    <property type="entry name" value="MFS general substrate transporter"/>
    <property type="match status" value="1"/>
</dbReference>
<dbReference type="PRINTS" id="PR01035">
    <property type="entry name" value="TCRTETA"/>
</dbReference>
<feature type="transmembrane region" description="Helical" evidence="7">
    <location>
        <begin position="256"/>
        <end position="276"/>
    </location>
</feature>
<feature type="domain" description="Major facilitator superfamily (MFS) profile" evidence="8">
    <location>
        <begin position="13"/>
        <end position="401"/>
    </location>
</feature>
<evidence type="ECO:0000259" key="8">
    <source>
        <dbReference type="PROSITE" id="PS50850"/>
    </source>
</evidence>
<evidence type="ECO:0000256" key="1">
    <source>
        <dbReference type="ARBA" id="ARBA00004651"/>
    </source>
</evidence>
<dbReference type="PROSITE" id="PS00216">
    <property type="entry name" value="SUGAR_TRANSPORT_1"/>
    <property type="match status" value="1"/>
</dbReference>
<gene>
    <name evidence="9" type="primary">tetA</name>
    <name evidence="9" type="ORF">XM38_028020</name>
</gene>
<keyword evidence="5 7" id="KW-1133">Transmembrane helix</keyword>
<dbReference type="GO" id="GO:0005886">
    <property type="term" value="C:plasma membrane"/>
    <property type="evidence" value="ECO:0007669"/>
    <property type="project" value="UniProtKB-SubCell"/>
</dbReference>
<dbReference type="KEGG" id="hhg:XM38_028020"/>
<feature type="transmembrane region" description="Helical" evidence="7">
    <location>
        <begin position="79"/>
        <end position="98"/>
    </location>
</feature>
<feature type="transmembrane region" description="Helical" evidence="7">
    <location>
        <begin position="170"/>
        <end position="192"/>
    </location>
</feature>
<dbReference type="InterPro" id="IPR005829">
    <property type="entry name" value="Sugar_transporter_CS"/>
</dbReference>
<comment type="similarity">
    <text evidence="2">Belongs to the major facilitator superfamily. TCR/Tet family.</text>
</comment>
<dbReference type="InterPro" id="IPR036259">
    <property type="entry name" value="MFS_trans_sf"/>
</dbReference>
<dbReference type="GO" id="GO:0022857">
    <property type="term" value="F:transmembrane transporter activity"/>
    <property type="evidence" value="ECO:0007669"/>
    <property type="project" value="InterPro"/>
</dbReference>
<dbReference type="InterPro" id="IPR001958">
    <property type="entry name" value="Tet-R_TetA/multi-R_MdtG-like"/>
</dbReference>
<feature type="transmembrane region" description="Helical" evidence="7">
    <location>
        <begin position="47"/>
        <end position="67"/>
    </location>
</feature>
<keyword evidence="3" id="KW-1003">Cell membrane</keyword>
<feature type="transmembrane region" description="Helical" evidence="7">
    <location>
        <begin position="12"/>
        <end position="35"/>
    </location>
</feature>
<keyword evidence="6 7" id="KW-0472">Membrane</keyword>
<dbReference type="Gene3D" id="1.20.1250.20">
    <property type="entry name" value="MFS general substrate transporter like domains"/>
    <property type="match status" value="1"/>
</dbReference>
<name>A0A1Z3HNF8_9CYAN</name>
<dbReference type="OrthoDB" id="9793283at2"/>
<dbReference type="RefSeq" id="WP_080807716.1">
    <property type="nucleotide sequence ID" value="NZ_CP021983.2"/>
</dbReference>
<dbReference type="EMBL" id="CP021983">
    <property type="protein sequence ID" value="ASC71848.1"/>
    <property type="molecule type" value="Genomic_DNA"/>
</dbReference>
<evidence type="ECO:0000256" key="4">
    <source>
        <dbReference type="ARBA" id="ARBA00022692"/>
    </source>
</evidence>
<evidence type="ECO:0000256" key="5">
    <source>
        <dbReference type="ARBA" id="ARBA00022989"/>
    </source>
</evidence>
<reference evidence="9 10" key="1">
    <citation type="journal article" date="2016" name="Biochim. Biophys. Acta">
        <title>Characterization of red-shifted phycobilisomes isolated from the chlorophyll f-containing cyanobacterium Halomicronema hongdechloris.</title>
        <authorList>
            <person name="Li Y."/>
            <person name="Lin Y."/>
            <person name="Garvey C.J."/>
            <person name="Birch D."/>
            <person name="Corkery R.W."/>
            <person name="Loughlin P.C."/>
            <person name="Scheer H."/>
            <person name="Willows R.D."/>
            <person name="Chen M."/>
        </authorList>
    </citation>
    <scope>NUCLEOTIDE SEQUENCE [LARGE SCALE GENOMIC DNA]</scope>
    <source>
        <strain evidence="9 10">C2206</strain>
    </source>
</reference>
<dbReference type="PANTHER" id="PTHR43124:SF3">
    <property type="entry name" value="CHLORAMPHENICOL EFFLUX PUMP RV0191"/>
    <property type="match status" value="1"/>
</dbReference>
<organism evidence="9 10">
    <name type="scientific">Halomicronema hongdechloris C2206</name>
    <dbReference type="NCBI Taxonomy" id="1641165"/>
    <lineage>
        <taxon>Bacteria</taxon>
        <taxon>Bacillati</taxon>
        <taxon>Cyanobacteriota</taxon>
        <taxon>Cyanophyceae</taxon>
        <taxon>Nodosilineales</taxon>
        <taxon>Nodosilineaceae</taxon>
        <taxon>Halomicronema</taxon>
    </lineage>
</organism>
<evidence type="ECO:0000256" key="2">
    <source>
        <dbReference type="ARBA" id="ARBA00007520"/>
    </source>
</evidence>